<reference evidence="1 2" key="1">
    <citation type="submission" date="2019-03" db="EMBL/GenBank/DDBJ databases">
        <title>Genomic Encyclopedia of Archaeal and Bacterial Type Strains, Phase II (KMG-II): from individual species to whole genera.</title>
        <authorList>
            <person name="Goeker M."/>
        </authorList>
    </citation>
    <scope>NUCLEOTIDE SEQUENCE [LARGE SCALE GENOMIC DNA]</scope>
    <source>
        <strain evidence="1 2">DSM 19034</strain>
    </source>
</reference>
<dbReference type="RefSeq" id="WP_133558190.1">
    <property type="nucleotide sequence ID" value="NZ_SNWM01000005.1"/>
</dbReference>
<dbReference type="InterPro" id="IPR018763">
    <property type="entry name" value="DUF2334"/>
</dbReference>
<dbReference type="OrthoDB" id="765190at2"/>
<evidence type="ECO:0000313" key="2">
    <source>
        <dbReference type="Proteomes" id="UP000295499"/>
    </source>
</evidence>
<dbReference type="Pfam" id="PF10096">
    <property type="entry name" value="DUF2334"/>
    <property type="match status" value="1"/>
</dbReference>
<evidence type="ECO:0000313" key="1">
    <source>
        <dbReference type="EMBL" id="TDO19985.1"/>
    </source>
</evidence>
<name>A0A4R6IGB3_9SPHI</name>
<proteinExistence type="predicted"/>
<dbReference type="GO" id="GO:0005975">
    <property type="term" value="P:carbohydrate metabolic process"/>
    <property type="evidence" value="ECO:0007669"/>
    <property type="project" value="InterPro"/>
</dbReference>
<keyword evidence="2" id="KW-1185">Reference proteome</keyword>
<gene>
    <name evidence="1" type="ORF">CLV32_3741</name>
</gene>
<organism evidence="1 2">
    <name type="scientific">Pedobacter duraquae</name>
    <dbReference type="NCBI Taxonomy" id="425511"/>
    <lineage>
        <taxon>Bacteria</taxon>
        <taxon>Pseudomonadati</taxon>
        <taxon>Bacteroidota</taxon>
        <taxon>Sphingobacteriia</taxon>
        <taxon>Sphingobacteriales</taxon>
        <taxon>Sphingobacteriaceae</taxon>
        <taxon>Pedobacter</taxon>
    </lineage>
</organism>
<dbReference type="SUPFAM" id="SSF88713">
    <property type="entry name" value="Glycoside hydrolase/deacetylase"/>
    <property type="match status" value="1"/>
</dbReference>
<dbReference type="Proteomes" id="UP000295499">
    <property type="component" value="Unassembled WGS sequence"/>
</dbReference>
<sequence>MTSFKSIIVASLFCILPFATVRAQAVILLKLDDLASKNSMSSAAPVLDVLVARKVKASIGVIASRLDSTAGTAYKKYIRATDEKGGKLFEIWNHGYDHSSTNGPDKNPEFKGTGYAFQKEHFDKADQRVKQLLGIEMHTFGAPFNASDSTFNKVIGEHSKYKAVFFSSIKPVGVKRLMNLDNRVNMESATGMVNFEYFLTQYENFKGQYYDYMVLQGHPNQWDAAKLAEFNKIIDFLIAQHHQFGLPYAYSQQKK</sequence>
<dbReference type="InterPro" id="IPR011330">
    <property type="entry name" value="Glyco_hydro/deAcase_b/a-brl"/>
</dbReference>
<comment type="caution">
    <text evidence="1">The sequence shown here is derived from an EMBL/GenBank/DDBJ whole genome shotgun (WGS) entry which is preliminary data.</text>
</comment>
<dbReference type="AlphaFoldDB" id="A0A4R6IGB3"/>
<accession>A0A4R6IGB3</accession>
<dbReference type="Gene3D" id="3.20.20.370">
    <property type="entry name" value="Glycoside hydrolase/deacetylase"/>
    <property type="match status" value="1"/>
</dbReference>
<dbReference type="EMBL" id="SNWM01000005">
    <property type="protein sequence ID" value="TDO19985.1"/>
    <property type="molecule type" value="Genomic_DNA"/>
</dbReference>
<protein>
    <submittedName>
        <fullName evidence="1">Uncharacterized protein DUF2334</fullName>
    </submittedName>
</protein>